<evidence type="ECO:0000256" key="1">
    <source>
        <dbReference type="PIRSR" id="PIRSR037847-1"/>
    </source>
</evidence>
<dbReference type="Gene3D" id="3.30.1340.20">
    <property type="entry name" value="3H domain"/>
    <property type="match status" value="1"/>
</dbReference>
<name>A0A9D2PK36_9FIRM</name>
<feature type="binding site" evidence="1">
    <location>
        <position position="74"/>
    </location>
    <ligand>
        <name>Ni(2+)</name>
        <dbReference type="ChEBI" id="CHEBI:49786"/>
    </ligand>
</feature>
<dbReference type="PANTHER" id="PTHR40068:SF1">
    <property type="entry name" value="TRANSCRIPTION REPRESSOR NIAR-RELATED"/>
    <property type="match status" value="1"/>
</dbReference>
<dbReference type="InterPro" id="IPR004173">
    <property type="entry name" value="3H_domain"/>
</dbReference>
<dbReference type="SUPFAM" id="SSF46785">
    <property type="entry name" value="Winged helix' DNA-binding domain"/>
    <property type="match status" value="1"/>
</dbReference>
<feature type="binding site" evidence="1">
    <location>
        <position position="82"/>
    </location>
    <ligand>
        <name>Ni(2+)</name>
        <dbReference type="ChEBI" id="CHEBI:49786"/>
    </ligand>
</feature>
<evidence type="ECO:0000313" key="5">
    <source>
        <dbReference type="Proteomes" id="UP000823886"/>
    </source>
</evidence>
<evidence type="ECO:0000259" key="2">
    <source>
        <dbReference type="Pfam" id="PF02829"/>
    </source>
</evidence>
<feature type="binding site" evidence="1">
    <location>
        <position position="141"/>
    </location>
    <ligand>
        <name>Ni(2+)</name>
        <dbReference type="ChEBI" id="CHEBI:49786"/>
    </ligand>
</feature>
<feature type="binding site" evidence="1">
    <location>
        <position position="143"/>
    </location>
    <ligand>
        <name>Ni(2+)</name>
        <dbReference type="ChEBI" id="CHEBI:49786"/>
    </ligand>
</feature>
<dbReference type="Pfam" id="PF08279">
    <property type="entry name" value="HTH_11"/>
    <property type="match status" value="1"/>
</dbReference>
<feature type="domain" description="3H" evidence="2">
    <location>
        <begin position="71"/>
        <end position="166"/>
    </location>
</feature>
<organism evidence="4 5">
    <name type="scientific">Candidatus Blautia merdavium</name>
    <dbReference type="NCBI Taxonomy" id="2838494"/>
    <lineage>
        <taxon>Bacteria</taxon>
        <taxon>Bacillati</taxon>
        <taxon>Bacillota</taxon>
        <taxon>Clostridia</taxon>
        <taxon>Lachnospirales</taxon>
        <taxon>Lachnospiraceae</taxon>
        <taxon>Blautia</taxon>
    </lineage>
</organism>
<proteinExistence type="predicted"/>
<dbReference type="EMBL" id="DWVZ01000035">
    <property type="protein sequence ID" value="HJC62538.1"/>
    <property type="molecule type" value="Genomic_DNA"/>
</dbReference>
<keyword evidence="1" id="KW-0533">Nickel</keyword>
<dbReference type="Proteomes" id="UP000823886">
    <property type="component" value="Unassembled WGS sequence"/>
</dbReference>
<dbReference type="Gene3D" id="1.10.10.10">
    <property type="entry name" value="Winged helix-like DNA-binding domain superfamily/Winged helix DNA-binding domain"/>
    <property type="match status" value="1"/>
</dbReference>
<sequence>MSGESRRKAIIEYIGESKTPVSGTKLAQKFQVSRQVIVQDIALLRAADAEILSTHRGYVLADRKKTERVFCVCHTDEKMEEELNTVVDLGGTAVDVFVRHEIYGELRAPLNISSRREVQHFLEEIRGGGSKPLTNLTCGHHCHTVRAASEEILDEIQDAFRKLGILEEREDL</sequence>
<reference evidence="4" key="2">
    <citation type="submission" date="2021-04" db="EMBL/GenBank/DDBJ databases">
        <authorList>
            <person name="Gilroy R."/>
        </authorList>
    </citation>
    <scope>NUCLEOTIDE SEQUENCE</scope>
    <source>
        <strain evidence="4">ChiBcec2-3848</strain>
    </source>
</reference>
<dbReference type="SUPFAM" id="SSF75500">
    <property type="entry name" value="Putative transcriptional regulator TM1602, C-terminal domain"/>
    <property type="match status" value="1"/>
</dbReference>
<protein>
    <submittedName>
        <fullName evidence="4">Transcription repressor NadR</fullName>
    </submittedName>
</protein>
<dbReference type="AlphaFoldDB" id="A0A9D2PK36"/>
<dbReference type="InterPro" id="IPR036390">
    <property type="entry name" value="WH_DNA-bd_sf"/>
</dbReference>
<evidence type="ECO:0000313" key="4">
    <source>
        <dbReference type="EMBL" id="HJC62538.1"/>
    </source>
</evidence>
<dbReference type="InterPro" id="IPR013196">
    <property type="entry name" value="HTH_11"/>
</dbReference>
<accession>A0A9D2PK36</accession>
<dbReference type="PANTHER" id="PTHR40068">
    <property type="entry name" value="TRANSCRIPTION REPRESSOR NIAR-RELATED"/>
    <property type="match status" value="1"/>
</dbReference>
<dbReference type="Pfam" id="PF02829">
    <property type="entry name" value="3H"/>
    <property type="match status" value="1"/>
</dbReference>
<gene>
    <name evidence="4" type="ORF">H9753_02810</name>
</gene>
<dbReference type="InterPro" id="IPR026043">
    <property type="entry name" value="NadR"/>
</dbReference>
<reference evidence="4" key="1">
    <citation type="journal article" date="2021" name="PeerJ">
        <title>Extensive microbial diversity within the chicken gut microbiome revealed by metagenomics and culture.</title>
        <authorList>
            <person name="Gilroy R."/>
            <person name="Ravi A."/>
            <person name="Getino M."/>
            <person name="Pursley I."/>
            <person name="Horton D.L."/>
            <person name="Alikhan N.F."/>
            <person name="Baker D."/>
            <person name="Gharbi K."/>
            <person name="Hall N."/>
            <person name="Watson M."/>
            <person name="Adriaenssens E.M."/>
            <person name="Foster-Nyarko E."/>
            <person name="Jarju S."/>
            <person name="Secka A."/>
            <person name="Antonio M."/>
            <person name="Oren A."/>
            <person name="Chaudhuri R.R."/>
            <person name="La Ragione R."/>
            <person name="Hildebrand F."/>
            <person name="Pallen M.J."/>
        </authorList>
    </citation>
    <scope>NUCLEOTIDE SEQUENCE</scope>
    <source>
        <strain evidence="4">ChiBcec2-3848</strain>
    </source>
</reference>
<dbReference type="GO" id="GO:0046872">
    <property type="term" value="F:metal ion binding"/>
    <property type="evidence" value="ECO:0007669"/>
    <property type="project" value="UniProtKB-KW"/>
</dbReference>
<comment type="caution">
    <text evidence="4">The sequence shown here is derived from an EMBL/GenBank/DDBJ whole genome shotgun (WGS) entry which is preliminary data.</text>
</comment>
<dbReference type="PIRSF" id="PIRSF037847">
    <property type="entry name" value="NiaR"/>
    <property type="match status" value="1"/>
</dbReference>
<dbReference type="InterPro" id="IPR035922">
    <property type="entry name" value="3H_dom_sf"/>
</dbReference>
<dbReference type="InterPro" id="IPR036388">
    <property type="entry name" value="WH-like_DNA-bd_sf"/>
</dbReference>
<keyword evidence="1" id="KW-0479">Metal-binding</keyword>
<feature type="domain" description="Helix-turn-helix type 11" evidence="3">
    <location>
        <begin position="6"/>
        <end position="58"/>
    </location>
</feature>
<evidence type="ECO:0000259" key="3">
    <source>
        <dbReference type="Pfam" id="PF08279"/>
    </source>
</evidence>